<dbReference type="Pfam" id="PF10011">
    <property type="entry name" value="DUF2254"/>
    <property type="match status" value="1"/>
</dbReference>
<gene>
    <name evidence="2" type="ORF">H8S84_01900</name>
</gene>
<evidence type="ECO:0000313" key="2">
    <source>
        <dbReference type="EMBL" id="MBC5991584.1"/>
    </source>
</evidence>
<name>A0A923SHB9_9BACT</name>
<dbReference type="EMBL" id="JACRVF010000001">
    <property type="protein sequence ID" value="MBC5991584.1"/>
    <property type="molecule type" value="Genomic_DNA"/>
</dbReference>
<evidence type="ECO:0000313" key="3">
    <source>
        <dbReference type="Proteomes" id="UP000603640"/>
    </source>
</evidence>
<feature type="transmembrane region" description="Helical" evidence="1">
    <location>
        <begin position="144"/>
        <end position="164"/>
    </location>
</feature>
<dbReference type="InterPro" id="IPR018723">
    <property type="entry name" value="DUF2254_membrane"/>
</dbReference>
<dbReference type="Proteomes" id="UP000603640">
    <property type="component" value="Unassembled WGS sequence"/>
</dbReference>
<keyword evidence="1" id="KW-0472">Membrane</keyword>
<protein>
    <submittedName>
        <fullName evidence="2">DUF2254 domain-containing protein</fullName>
    </submittedName>
</protein>
<feature type="transmembrane region" description="Helical" evidence="1">
    <location>
        <begin position="66"/>
        <end position="90"/>
    </location>
</feature>
<dbReference type="RefSeq" id="WP_187065585.1">
    <property type="nucleotide sequence ID" value="NZ_JACRVF010000001.1"/>
</dbReference>
<keyword evidence="3" id="KW-1185">Reference proteome</keyword>
<proteinExistence type="predicted"/>
<reference evidence="2" key="1">
    <citation type="submission" date="2020-08" db="EMBL/GenBank/DDBJ databases">
        <title>Pontibacter sp. SD6 16S ribosomal RNA gene Genome sequencing and assembly.</title>
        <authorList>
            <person name="Kang M."/>
        </authorList>
    </citation>
    <scope>NUCLEOTIDE SEQUENCE</scope>
    <source>
        <strain evidence="2">SD6</strain>
    </source>
</reference>
<keyword evidence="1" id="KW-1133">Transmembrane helix</keyword>
<feature type="transmembrane region" description="Helical" evidence="1">
    <location>
        <begin position="12"/>
        <end position="40"/>
    </location>
</feature>
<organism evidence="2 3">
    <name type="scientific">Pontibacter cellulosilyticus</name>
    <dbReference type="NCBI Taxonomy" id="1720253"/>
    <lineage>
        <taxon>Bacteria</taxon>
        <taxon>Pseudomonadati</taxon>
        <taxon>Bacteroidota</taxon>
        <taxon>Cytophagia</taxon>
        <taxon>Cytophagales</taxon>
        <taxon>Hymenobacteraceae</taxon>
        <taxon>Pontibacter</taxon>
    </lineage>
</organism>
<comment type="caution">
    <text evidence="2">The sequence shown here is derived from an EMBL/GenBank/DDBJ whole genome shotgun (WGS) entry which is preliminary data.</text>
</comment>
<sequence>MKRFFGKFKFAYYYIVNSIGFYPTVISLIFALLAMVMLYLETLGLSKSLKDNLPLVIISNGDTARLILSSITTGIISLTVFSFTMVMLVLNQASSNFSPRVIPGLISYKSNQRVMGLYLGTLIYTLIIMVNVHSDYYTVPLPGFSIFLAMCFTILCLGFFVYFIHSISLSIQIESILESIYEVTKRELETEIKEDDKGKAYPILEANNWITLNSPRTGYLQSINEEAVVEMCKEYELVLCFMQPLGNFLIDGIPFAKINKKLENLEEFTSGLFAHLNFYREERPDINYLFGFKHITESAVRALSPSLNDPGTAIKAIDYLTDLFILRMQLTDERVICDDQGNGRILFMQETFKQLLTLSLSPIRLYSKESSIVLLRLLYLFRSLLLKAKEHPHLLPVIFKEVKWLVEDAEEGVTNKADRERINEQLKELNDLNVMQKNLPLLSTGL</sequence>
<keyword evidence="1" id="KW-0812">Transmembrane</keyword>
<dbReference type="AlphaFoldDB" id="A0A923SHB9"/>
<accession>A0A923SHB9</accession>
<evidence type="ECO:0000256" key="1">
    <source>
        <dbReference type="SAM" id="Phobius"/>
    </source>
</evidence>
<feature type="transmembrane region" description="Helical" evidence="1">
    <location>
        <begin position="114"/>
        <end position="132"/>
    </location>
</feature>